<proteinExistence type="predicted"/>
<dbReference type="HOGENOM" id="CLU_1414178_0_0_5"/>
<gene>
    <name evidence="1" type="ORF">ISM_00880</name>
</gene>
<evidence type="ECO:0000313" key="2">
    <source>
        <dbReference type="Proteomes" id="UP000005954"/>
    </source>
</evidence>
<dbReference type="AlphaFoldDB" id="A3SHG8"/>
<dbReference type="STRING" id="89187.ISM_00880"/>
<keyword evidence="2" id="KW-1185">Reference proteome</keyword>
<protein>
    <submittedName>
        <fullName evidence="1">Uncharacterized protein</fullName>
    </submittedName>
</protein>
<comment type="caution">
    <text evidence="1">The sequence shown here is derived from an EMBL/GenBank/DDBJ whole genome shotgun (WGS) entry which is preliminary data.</text>
</comment>
<dbReference type="eggNOG" id="COG3344">
    <property type="taxonomic scope" value="Bacteria"/>
</dbReference>
<evidence type="ECO:0000313" key="1">
    <source>
        <dbReference type="EMBL" id="EAP76799.1"/>
    </source>
</evidence>
<accession>A3SHG8</accession>
<organism evidence="1 2">
    <name type="scientific">Roseovarius nubinhibens (strain ATCC BAA-591 / DSM 15170 / ISM)</name>
    <dbReference type="NCBI Taxonomy" id="89187"/>
    <lineage>
        <taxon>Bacteria</taxon>
        <taxon>Pseudomonadati</taxon>
        <taxon>Pseudomonadota</taxon>
        <taxon>Alphaproteobacteria</taxon>
        <taxon>Rhodobacterales</taxon>
        <taxon>Roseobacteraceae</taxon>
        <taxon>Roseovarius</taxon>
    </lineage>
</organism>
<dbReference type="Proteomes" id="UP000005954">
    <property type="component" value="Unassembled WGS sequence"/>
</dbReference>
<reference evidence="1 2" key="1">
    <citation type="submission" date="2005-12" db="EMBL/GenBank/DDBJ databases">
        <authorList>
            <person name="Moran M.A."/>
            <person name="Ferriera S."/>
            <person name="Johnson J."/>
            <person name="Kravitz S."/>
            <person name="Halpern A."/>
            <person name="Remington K."/>
            <person name="Beeson K."/>
            <person name="Tran B."/>
            <person name="Rogers Y.-H."/>
            <person name="Friedman R."/>
            <person name="Venter J.C."/>
        </authorList>
    </citation>
    <scope>NUCLEOTIDE SEQUENCE [LARGE SCALE GENOMIC DNA]</scope>
    <source>
        <strain evidence="2">ATCC BAA-591 / DSM 15170 / ISM</strain>
    </source>
</reference>
<name>A3SHG8_ROSNI</name>
<sequence>MVSLLVEVLVLREIEHQDVDRAKLAGFLERRLPELAQENRTGEITWLLFLVVRLEIELSASQIAPLFQLENSMVALMLTFASSRGAISGTVDHGTWQQHLSAEGLKGPMWLYAYESIRNGTNPSTDRSFIEHEPFFSALLNRNIKFFDPERGFASIGSELRLRRAENTRARILRQDFLDDFDIDLLEFDEEEADQGTDMDFDDEY</sequence>
<dbReference type="EMBL" id="AALY01000001">
    <property type="protein sequence ID" value="EAP76799.1"/>
    <property type="molecule type" value="Genomic_DNA"/>
</dbReference>